<reference evidence="1 2" key="1">
    <citation type="submission" date="2020-08" db="EMBL/GenBank/DDBJ databases">
        <title>Novel species isolated from subtropical streams in China.</title>
        <authorList>
            <person name="Lu H."/>
        </authorList>
    </citation>
    <scope>NUCLEOTIDE SEQUENCE [LARGE SCALE GENOMIC DNA]</scope>
    <source>
        <strain evidence="1 2">LX15W</strain>
    </source>
</reference>
<protein>
    <submittedName>
        <fullName evidence="1">Uncharacterized protein</fullName>
    </submittedName>
</protein>
<sequence>MAEIDSVYFYLTMPLQTGGVHVCAVRTEAAVNVYGAHGAPYAMKFRPAQFCLGPKP</sequence>
<gene>
    <name evidence="1" type="ORF">H8K55_05195</name>
</gene>
<keyword evidence="2" id="KW-1185">Reference proteome</keyword>
<dbReference type="Proteomes" id="UP000624279">
    <property type="component" value="Unassembled WGS sequence"/>
</dbReference>
<comment type="caution">
    <text evidence="1">The sequence shown here is derived from an EMBL/GenBank/DDBJ whole genome shotgun (WGS) entry which is preliminary data.</text>
</comment>
<accession>A0ABR6Y8N4</accession>
<evidence type="ECO:0000313" key="2">
    <source>
        <dbReference type="Proteomes" id="UP000624279"/>
    </source>
</evidence>
<name>A0ABR6Y8N4_9BURK</name>
<evidence type="ECO:0000313" key="1">
    <source>
        <dbReference type="EMBL" id="MBC3872973.1"/>
    </source>
</evidence>
<organism evidence="1 2">
    <name type="scientific">Undibacterium flavidum</name>
    <dbReference type="NCBI Taxonomy" id="2762297"/>
    <lineage>
        <taxon>Bacteria</taxon>
        <taxon>Pseudomonadati</taxon>
        <taxon>Pseudomonadota</taxon>
        <taxon>Betaproteobacteria</taxon>
        <taxon>Burkholderiales</taxon>
        <taxon>Oxalobacteraceae</taxon>
        <taxon>Undibacterium</taxon>
    </lineage>
</organism>
<proteinExistence type="predicted"/>
<dbReference type="RefSeq" id="WP_186941022.1">
    <property type="nucleotide sequence ID" value="NZ_JACOGA010000004.1"/>
</dbReference>
<dbReference type="EMBL" id="JACOGA010000004">
    <property type="protein sequence ID" value="MBC3872973.1"/>
    <property type="molecule type" value="Genomic_DNA"/>
</dbReference>